<evidence type="ECO:0000259" key="6">
    <source>
        <dbReference type="SMART" id="SM00387"/>
    </source>
</evidence>
<dbReference type="InterPro" id="IPR007168">
    <property type="entry name" value="Phageshock_PspC_N"/>
</dbReference>
<reference evidence="7 8" key="1">
    <citation type="submission" date="2021-11" db="EMBL/GenBank/DDBJ databases">
        <title>Draft genome sequence of Actinomycetospora sp. SF1 isolated from the rhizosphere soil.</title>
        <authorList>
            <person name="Duangmal K."/>
            <person name="Chantavorakit T."/>
        </authorList>
    </citation>
    <scope>NUCLEOTIDE SEQUENCE [LARGE SCALE GENOMIC DNA]</scope>
    <source>
        <strain evidence="7 8">TBRC 5722</strain>
    </source>
</reference>
<dbReference type="EMBL" id="JAJNDB010000001">
    <property type="protein sequence ID" value="MCD2192473.1"/>
    <property type="molecule type" value="Genomic_DNA"/>
</dbReference>
<accession>A0ABS8P2M0</accession>
<feature type="transmembrane region" description="Helical" evidence="5">
    <location>
        <begin position="190"/>
        <end position="214"/>
    </location>
</feature>
<evidence type="ECO:0000256" key="1">
    <source>
        <dbReference type="ARBA" id="ARBA00022679"/>
    </source>
</evidence>
<evidence type="ECO:0000313" key="7">
    <source>
        <dbReference type="EMBL" id="MCD2192473.1"/>
    </source>
</evidence>
<dbReference type="CDD" id="cd16917">
    <property type="entry name" value="HATPase_UhpB-NarQ-NarX-like"/>
    <property type="match status" value="1"/>
</dbReference>
<keyword evidence="1" id="KW-0808">Transferase</keyword>
<feature type="transmembrane region" description="Helical" evidence="5">
    <location>
        <begin position="54"/>
        <end position="75"/>
    </location>
</feature>
<organism evidence="7 8">
    <name type="scientific">Actinomycetospora endophytica</name>
    <dbReference type="NCBI Taxonomy" id="2291215"/>
    <lineage>
        <taxon>Bacteria</taxon>
        <taxon>Bacillati</taxon>
        <taxon>Actinomycetota</taxon>
        <taxon>Actinomycetes</taxon>
        <taxon>Pseudonocardiales</taxon>
        <taxon>Pseudonocardiaceae</taxon>
        <taxon>Actinomycetospora</taxon>
    </lineage>
</organism>
<dbReference type="InterPro" id="IPR003594">
    <property type="entry name" value="HATPase_dom"/>
</dbReference>
<keyword evidence="5" id="KW-0812">Transmembrane</keyword>
<keyword evidence="3" id="KW-0902">Two-component regulatory system</keyword>
<proteinExistence type="predicted"/>
<keyword evidence="5" id="KW-0472">Membrane</keyword>
<dbReference type="Gene3D" id="3.30.565.10">
    <property type="entry name" value="Histidine kinase-like ATPase, C-terminal domain"/>
    <property type="match status" value="1"/>
</dbReference>
<dbReference type="Pfam" id="PF02518">
    <property type="entry name" value="HATPase_c"/>
    <property type="match status" value="1"/>
</dbReference>
<keyword evidence="5" id="KW-1133">Transmembrane helix</keyword>
<dbReference type="InterPro" id="IPR050482">
    <property type="entry name" value="Sensor_HK_TwoCompSys"/>
</dbReference>
<sequence>MTTPESPREAGSTATEVAPEPAHRVLRHRRGAVVAGVAGGVADHLGVPVLRVRVVFTLLCALGGAGVLAYGGLWVCCAMEPAGTEREVDDRDRIRGYGLVALGLALALVLSAVGDQVSGWVLGPLGIALVGAAVVWREADGDAAAAGRSGRRGRPRIVAGRGGVLRAVLGAVLVAGGITVFLVGRLNVGAVQFGLLAATATLVGVVVLTVPWWMRLARELTAERRERIRSEERAEIAAHLHDSVLQTLALIQRHTETGDDDAPAVREVRRLARRQERELREWLYGERERPAGPEDAGEGAPETSCFGAALRAAAGEVEDAFAVTVAPVVVGDAAHDARTAALVAAAREAMVNAAKHAGVDEISVYAEVEDSDALAVFVRDRGCGFDPEDVPADRHGLADSIRARVERHGGTVRLRTAPGDGTEVALTLPRAAPAPENTDRTTTSEVA</sequence>
<evidence type="ECO:0000256" key="3">
    <source>
        <dbReference type="ARBA" id="ARBA00023012"/>
    </source>
</evidence>
<dbReference type="Proteomes" id="UP001199469">
    <property type="component" value="Unassembled WGS sequence"/>
</dbReference>
<feature type="transmembrane region" description="Helical" evidence="5">
    <location>
        <begin position="120"/>
        <end position="137"/>
    </location>
</feature>
<name>A0ABS8P2M0_9PSEU</name>
<keyword evidence="8" id="KW-1185">Reference proteome</keyword>
<protein>
    <submittedName>
        <fullName evidence="7">PspC domain-containing protein</fullName>
    </submittedName>
</protein>
<keyword evidence="2" id="KW-0418">Kinase</keyword>
<dbReference type="RefSeq" id="WP_230730159.1">
    <property type="nucleotide sequence ID" value="NZ_JAJNDB010000001.1"/>
</dbReference>
<feature type="region of interest" description="Disordered" evidence="4">
    <location>
        <begin position="1"/>
        <end position="21"/>
    </location>
</feature>
<evidence type="ECO:0000256" key="4">
    <source>
        <dbReference type="SAM" id="MobiDB-lite"/>
    </source>
</evidence>
<gene>
    <name evidence="7" type="ORF">LQ327_03575</name>
</gene>
<evidence type="ECO:0000256" key="2">
    <source>
        <dbReference type="ARBA" id="ARBA00022777"/>
    </source>
</evidence>
<dbReference type="SMART" id="SM00387">
    <property type="entry name" value="HATPase_c"/>
    <property type="match status" value="1"/>
</dbReference>
<feature type="transmembrane region" description="Helical" evidence="5">
    <location>
        <begin position="96"/>
        <end position="114"/>
    </location>
</feature>
<comment type="caution">
    <text evidence="7">The sequence shown here is derived from an EMBL/GenBank/DDBJ whole genome shotgun (WGS) entry which is preliminary data.</text>
</comment>
<feature type="transmembrane region" description="Helical" evidence="5">
    <location>
        <begin position="158"/>
        <end position="184"/>
    </location>
</feature>
<evidence type="ECO:0000313" key="8">
    <source>
        <dbReference type="Proteomes" id="UP001199469"/>
    </source>
</evidence>
<dbReference type="PANTHER" id="PTHR24421:SF61">
    <property type="entry name" value="OXYGEN SENSOR HISTIDINE KINASE NREB"/>
    <property type="match status" value="1"/>
</dbReference>
<dbReference type="SUPFAM" id="SSF55874">
    <property type="entry name" value="ATPase domain of HSP90 chaperone/DNA topoisomerase II/histidine kinase"/>
    <property type="match status" value="1"/>
</dbReference>
<evidence type="ECO:0000256" key="5">
    <source>
        <dbReference type="SAM" id="Phobius"/>
    </source>
</evidence>
<dbReference type="Pfam" id="PF04024">
    <property type="entry name" value="PspC"/>
    <property type="match status" value="1"/>
</dbReference>
<feature type="domain" description="Histidine kinase/HSP90-like ATPase" evidence="6">
    <location>
        <begin position="337"/>
        <end position="432"/>
    </location>
</feature>
<dbReference type="PANTHER" id="PTHR24421">
    <property type="entry name" value="NITRATE/NITRITE SENSOR PROTEIN NARX-RELATED"/>
    <property type="match status" value="1"/>
</dbReference>
<feature type="region of interest" description="Disordered" evidence="4">
    <location>
        <begin position="414"/>
        <end position="447"/>
    </location>
</feature>
<dbReference type="InterPro" id="IPR036890">
    <property type="entry name" value="HATPase_C_sf"/>
</dbReference>